<keyword evidence="2" id="KW-0238">DNA-binding</keyword>
<dbReference type="SUPFAM" id="SSF47413">
    <property type="entry name" value="lambda repressor-like DNA-binding domains"/>
    <property type="match status" value="1"/>
</dbReference>
<evidence type="ECO:0000313" key="5">
    <source>
        <dbReference type="EMBL" id="QDH81309.1"/>
    </source>
</evidence>
<dbReference type="SMART" id="SM00354">
    <property type="entry name" value="HTH_LACI"/>
    <property type="match status" value="1"/>
</dbReference>
<dbReference type="PANTHER" id="PTHR30146">
    <property type="entry name" value="LACI-RELATED TRANSCRIPTIONAL REPRESSOR"/>
    <property type="match status" value="1"/>
</dbReference>
<gene>
    <name evidence="5" type="ORF">FKX85_20660</name>
</gene>
<keyword evidence="3" id="KW-0804">Transcription</keyword>
<dbReference type="Gene3D" id="1.10.260.40">
    <property type="entry name" value="lambda repressor-like DNA-binding domains"/>
    <property type="match status" value="1"/>
</dbReference>
<dbReference type="PROSITE" id="PS50932">
    <property type="entry name" value="HTH_LACI_2"/>
    <property type="match status" value="1"/>
</dbReference>
<name>A0A514CNC0_9BACT</name>
<dbReference type="OrthoDB" id="867148at2"/>
<dbReference type="RefSeq" id="WP_141616523.1">
    <property type="nucleotide sequence ID" value="NZ_CP041253.1"/>
</dbReference>
<accession>A0A514CNC0</accession>
<dbReference type="EMBL" id="CP041253">
    <property type="protein sequence ID" value="QDH81309.1"/>
    <property type="molecule type" value="Genomic_DNA"/>
</dbReference>
<dbReference type="InterPro" id="IPR000843">
    <property type="entry name" value="HTH_LacI"/>
</dbReference>
<dbReference type="GO" id="GO:0000976">
    <property type="term" value="F:transcription cis-regulatory region binding"/>
    <property type="evidence" value="ECO:0007669"/>
    <property type="project" value="TreeGrafter"/>
</dbReference>
<proteinExistence type="predicted"/>
<keyword evidence="6" id="KW-1185">Reference proteome</keyword>
<dbReference type="Gene3D" id="3.40.50.2300">
    <property type="match status" value="2"/>
</dbReference>
<dbReference type="Proteomes" id="UP000316614">
    <property type="component" value="Chromosome"/>
</dbReference>
<dbReference type="PANTHER" id="PTHR30146:SF109">
    <property type="entry name" value="HTH-TYPE TRANSCRIPTIONAL REGULATOR GALS"/>
    <property type="match status" value="1"/>
</dbReference>
<dbReference type="CDD" id="cd06267">
    <property type="entry name" value="PBP1_LacI_sugar_binding-like"/>
    <property type="match status" value="1"/>
</dbReference>
<keyword evidence="1" id="KW-0805">Transcription regulation</keyword>
<protein>
    <submittedName>
        <fullName evidence="5">LacI family transcriptional regulator</fullName>
    </submittedName>
</protein>
<evidence type="ECO:0000256" key="3">
    <source>
        <dbReference type="ARBA" id="ARBA00023163"/>
    </source>
</evidence>
<dbReference type="Pfam" id="PF00532">
    <property type="entry name" value="Peripla_BP_1"/>
    <property type="match status" value="1"/>
</dbReference>
<evidence type="ECO:0000256" key="2">
    <source>
        <dbReference type="ARBA" id="ARBA00023125"/>
    </source>
</evidence>
<dbReference type="AlphaFoldDB" id="A0A514CNC0"/>
<sequence>MKKTSITDIAKATDLSITTVSRVLNGKAKAYRIGEKSQKLVLEAAKKLNYSPNHAAANLRSGKSHTIALLIPTLANPFFASLASKINNDIRKEGYTTILSESGENLEREKEILKNLLSRNIEGLIMVPCGQEFEHIIALKNKDLPIVCMDRYIDELDLPYVSTDNYYGAYEATNLLINSGHKNILGIQGELYSVPNQQRAQGFAAALKDAGIDEINLKGDSFSVQNGYLETKLALQNTSTPSAIFAFSNTIALGCLKALKEDNLKIPEDVSLISFDDHPFLDFLATPITSVAQPESDIARLSTRFLFALINKTPLESQKMLLKPQIKIRESIKKL</sequence>
<dbReference type="InterPro" id="IPR010982">
    <property type="entry name" value="Lambda_DNA-bd_dom_sf"/>
</dbReference>
<dbReference type="InterPro" id="IPR001761">
    <property type="entry name" value="Peripla_BP/Lac1_sug-bd_dom"/>
</dbReference>
<dbReference type="GO" id="GO:0003700">
    <property type="term" value="F:DNA-binding transcription factor activity"/>
    <property type="evidence" value="ECO:0007669"/>
    <property type="project" value="TreeGrafter"/>
</dbReference>
<reference evidence="5 6" key="1">
    <citation type="submission" date="2019-06" db="EMBL/GenBank/DDBJ databases">
        <title>Echinicola alkalisoli sp. nov. isolated from saline soil.</title>
        <authorList>
            <person name="Sun J.-Q."/>
            <person name="Xu L."/>
        </authorList>
    </citation>
    <scope>NUCLEOTIDE SEQUENCE [LARGE SCALE GENOMIC DNA]</scope>
    <source>
        <strain evidence="5 6">LN3S3</strain>
    </source>
</reference>
<feature type="domain" description="HTH lacI-type" evidence="4">
    <location>
        <begin position="4"/>
        <end position="61"/>
    </location>
</feature>
<evidence type="ECO:0000259" key="4">
    <source>
        <dbReference type="PROSITE" id="PS50932"/>
    </source>
</evidence>
<organism evidence="5 6">
    <name type="scientific">Echinicola soli</name>
    <dbReference type="NCBI Taxonomy" id="2591634"/>
    <lineage>
        <taxon>Bacteria</taxon>
        <taxon>Pseudomonadati</taxon>
        <taxon>Bacteroidota</taxon>
        <taxon>Cytophagia</taxon>
        <taxon>Cytophagales</taxon>
        <taxon>Cyclobacteriaceae</taxon>
        <taxon>Echinicola</taxon>
    </lineage>
</organism>
<dbReference type="SUPFAM" id="SSF53822">
    <property type="entry name" value="Periplasmic binding protein-like I"/>
    <property type="match status" value="1"/>
</dbReference>
<dbReference type="CDD" id="cd01392">
    <property type="entry name" value="HTH_LacI"/>
    <property type="match status" value="1"/>
</dbReference>
<evidence type="ECO:0000313" key="6">
    <source>
        <dbReference type="Proteomes" id="UP000316614"/>
    </source>
</evidence>
<dbReference type="Pfam" id="PF00356">
    <property type="entry name" value="LacI"/>
    <property type="match status" value="1"/>
</dbReference>
<dbReference type="KEGG" id="echi:FKX85_20660"/>
<dbReference type="InterPro" id="IPR028082">
    <property type="entry name" value="Peripla_BP_I"/>
</dbReference>
<evidence type="ECO:0000256" key="1">
    <source>
        <dbReference type="ARBA" id="ARBA00023015"/>
    </source>
</evidence>